<feature type="compositionally biased region" description="Polar residues" evidence="1">
    <location>
        <begin position="309"/>
        <end position="321"/>
    </location>
</feature>
<dbReference type="STRING" id="1047168.A0A0F4GSV8"/>
<dbReference type="PROSITE" id="PS50969">
    <property type="entry name" value="FCP1"/>
    <property type="match status" value="1"/>
</dbReference>
<feature type="compositionally biased region" description="Acidic residues" evidence="1">
    <location>
        <begin position="626"/>
        <end position="636"/>
    </location>
</feature>
<dbReference type="EMBL" id="LAFY01000334">
    <property type="protein sequence ID" value="KJY00123.1"/>
    <property type="molecule type" value="Genomic_DNA"/>
</dbReference>
<evidence type="ECO:0000256" key="1">
    <source>
        <dbReference type="SAM" id="MobiDB-lite"/>
    </source>
</evidence>
<evidence type="ECO:0000313" key="4">
    <source>
        <dbReference type="Proteomes" id="UP000033647"/>
    </source>
</evidence>
<dbReference type="AlphaFoldDB" id="A0A0F4GSV8"/>
<feature type="region of interest" description="Disordered" evidence="1">
    <location>
        <begin position="626"/>
        <end position="678"/>
    </location>
</feature>
<protein>
    <recommendedName>
        <fullName evidence="2">FCP1 homology domain-containing protein</fullName>
    </recommendedName>
</protein>
<feature type="compositionally biased region" description="Basic and acidic residues" evidence="1">
    <location>
        <begin position="655"/>
        <end position="670"/>
    </location>
</feature>
<proteinExistence type="predicted"/>
<feature type="compositionally biased region" description="Low complexity" evidence="1">
    <location>
        <begin position="82"/>
        <end position="92"/>
    </location>
</feature>
<dbReference type="OrthoDB" id="1711508at2759"/>
<gene>
    <name evidence="3" type="ORF">TI39_contig342g00041</name>
</gene>
<name>A0A0F4GSV8_9PEZI</name>
<feature type="compositionally biased region" description="Basic residues" evidence="1">
    <location>
        <begin position="389"/>
        <end position="406"/>
    </location>
</feature>
<dbReference type="InterPro" id="IPR004274">
    <property type="entry name" value="FCP1_dom"/>
</dbReference>
<reference evidence="3 4" key="1">
    <citation type="submission" date="2015-03" db="EMBL/GenBank/DDBJ databases">
        <title>RNA-seq based gene annotation and comparative genomics of four Zymoseptoria species reveal species-specific pathogenicity related genes and transposable element activity.</title>
        <authorList>
            <person name="Grandaubert J."/>
            <person name="Bhattacharyya A."/>
            <person name="Stukenbrock E.H."/>
        </authorList>
    </citation>
    <scope>NUCLEOTIDE SEQUENCE [LARGE SCALE GENOMIC DNA]</scope>
    <source>
        <strain evidence="3 4">Zb18110</strain>
    </source>
</reference>
<comment type="caution">
    <text evidence="3">The sequence shown here is derived from an EMBL/GenBank/DDBJ whole genome shotgun (WGS) entry which is preliminary data.</text>
</comment>
<dbReference type="Proteomes" id="UP000033647">
    <property type="component" value="Unassembled WGS sequence"/>
</dbReference>
<dbReference type="InterPro" id="IPR050365">
    <property type="entry name" value="TIM50"/>
</dbReference>
<dbReference type="PANTHER" id="PTHR12210">
    <property type="entry name" value="DULLARD PROTEIN PHOSPHATASE"/>
    <property type="match status" value="1"/>
</dbReference>
<evidence type="ECO:0000259" key="2">
    <source>
        <dbReference type="PROSITE" id="PS50969"/>
    </source>
</evidence>
<feature type="compositionally biased region" description="Polar residues" evidence="1">
    <location>
        <begin position="189"/>
        <end position="198"/>
    </location>
</feature>
<feature type="compositionally biased region" description="Polar residues" evidence="1">
    <location>
        <begin position="93"/>
        <end position="104"/>
    </location>
</feature>
<organism evidence="3 4">
    <name type="scientific">Zymoseptoria brevis</name>
    <dbReference type="NCBI Taxonomy" id="1047168"/>
    <lineage>
        <taxon>Eukaryota</taxon>
        <taxon>Fungi</taxon>
        <taxon>Dikarya</taxon>
        <taxon>Ascomycota</taxon>
        <taxon>Pezizomycotina</taxon>
        <taxon>Dothideomycetes</taxon>
        <taxon>Dothideomycetidae</taxon>
        <taxon>Mycosphaerellales</taxon>
        <taxon>Mycosphaerellaceae</taxon>
        <taxon>Zymoseptoria</taxon>
    </lineage>
</organism>
<feature type="compositionally biased region" description="Polar residues" evidence="1">
    <location>
        <begin position="157"/>
        <end position="169"/>
    </location>
</feature>
<keyword evidence="4" id="KW-1185">Reference proteome</keyword>
<dbReference type="InterPro" id="IPR036412">
    <property type="entry name" value="HAD-like_sf"/>
</dbReference>
<dbReference type="SUPFAM" id="SSF56784">
    <property type="entry name" value="HAD-like"/>
    <property type="match status" value="1"/>
</dbReference>
<accession>A0A0F4GSV8</accession>
<feature type="compositionally biased region" description="Basic residues" evidence="1">
    <location>
        <begin position="144"/>
        <end position="153"/>
    </location>
</feature>
<feature type="compositionally biased region" description="Basic and acidic residues" evidence="1">
    <location>
        <begin position="638"/>
        <end position="647"/>
    </location>
</feature>
<dbReference type="Pfam" id="PF03031">
    <property type="entry name" value="NIF"/>
    <property type="match status" value="1"/>
</dbReference>
<feature type="domain" description="FCP1 homology" evidence="2">
    <location>
        <begin position="435"/>
        <end position="603"/>
    </location>
</feature>
<dbReference type="Gene3D" id="3.40.50.1000">
    <property type="entry name" value="HAD superfamily/HAD-like"/>
    <property type="match status" value="1"/>
</dbReference>
<sequence length="678" mass="74155">MTSYFRVCSRCSSRYTATRFRANTPVFVAAMASPINFQVLEDPRPPSQIVDNTSGAVASAVDRSRNRKPRSQRKAPSGFDTAAQSDSQSQASNTPFATHPTSGSGRAEARPAKASGNARSVMPPKDGTQAIDPGILSTETLRPAKSRRPRNKPAKSTGASQRPYSTCASSDHAKPTETTSETEGAPDDTISQAPSLQSGVMDLNILQPSSRPDRALWKPRSGPASVERDLNTSSAVLGNKNPEMKEPRRSNRIANRNKMAQLKADPSNEEMSVESRASVPTASDPAFAGSSDKTDCVADFTTSHHSDSVQKLTPSERTSPNIALHGPSDGRSQASGSDPPPFGLRQSSSLNSHPLAPDASLAMTARASPNDLAAQLNGLSLSAKSPKEPRRRREKPAKLPTVRRKHSTPRLNIMERPMVTKEYSAQANEPPHTTKNFLPLLVILDLNGTLLYRSHAGGAKFTPRPGLEEFLEYLFENHSVMVWSSARRQNVDGMCRVAFTPQQFNQLVGIWAREDLQLTPEAFKAHSQVYKQLTWVWEDEGLQRSNPLAPDRWCQANTVLVDDSNTKAVSEPFNLLEVPEFVNSREQQSEEVLRDVRRYLNQLGFQKDVSAHMRVRPFVYGKEEEVVDGGEGEGEGGCEAKEFDRENGGAVGGQEEGKEDGGDERAEQAARWRSLSNA</sequence>
<feature type="region of interest" description="Disordered" evidence="1">
    <location>
        <begin position="379"/>
        <end position="406"/>
    </location>
</feature>
<evidence type="ECO:0000313" key="3">
    <source>
        <dbReference type="EMBL" id="KJY00123.1"/>
    </source>
</evidence>
<dbReference type="InterPro" id="IPR023214">
    <property type="entry name" value="HAD_sf"/>
</dbReference>
<dbReference type="SMART" id="SM00577">
    <property type="entry name" value="CPDc"/>
    <property type="match status" value="1"/>
</dbReference>
<feature type="region of interest" description="Disordered" evidence="1">
    <location>
        <begin position="46"/>
        <end position="356"/>
    </location>
</feature>
<feature type="compositionally biased region" description="Basic and acidic residues" evidence="1">
    <location>
        <begin position="292"/>
        <end position="308"/>
    </location>
</feature>